<evidence type="ECO:0000256" key="5">
    <source>
        <dbReference type="ARBA" id="ARBA00022692"/>
    </source>
</evidence>
<comment type="similarity">
    <text evidence="2 8">Belongs to the major facilitator superfamily. Sugar transporter (TC 2.A.1.1) family.</text>
</comment>
<organism evidence="11 12">
    <name type="scientific">Phocaeicola faecium</name>
    <dbReference type="NCBI Taxonomy" id="2762213"/>
    <lineage>
        <taxon>Bacteria</taxon>
        <taxon>Pseudomonadati</taxon>
        <taxon>Bacteroidota</taxon>
        <taxon>Bacteroidia</taxon>
        <taxon>Bacteroidales</taxon>
        <taxon>Bacteroidaceae</taxon>
        <taxon>Phocaeicola</taxon>
    </lineage>
</organism>
<comment type="caution">
    <text evidence="11">The sequence shown here is derived from an EMBL/GenBank/DDBJ whole genome shotgun (WGS) entry which is preliminary data.</text>
</comment>
<dbReference type="RefSeq" id="WP_191709689.1">
    <property type="nucleotide sequence ID" value="NZ_JACSPQ010000001.1"/>
</dbReference>
<evidence type="ECO:0000256" key="6">
    <source>
        <dbReference type="ARBA" id="ARBA00022989"/>
    </source>
</evidence>
<dbReference type="InterPro" id="IPR020846">
    <property type="entry name" value="MFS_dom"/>
</dbReference>
<feature type="transmembrane region" description="Helical" evidence="9">
    <location>
        <begin position="105"/>
        <end position="126"/>
    </location>
</feature>
<evidence type="ECO:0000256" key="2">
    <source>
        <dbReference type="ARBA" id="ARBA00010992"/>
    </source>
</evidence>
<dbReference type="InterPro" id="IPR005828">
    <property type="entry name" value="MFS_sugar_transport-like"/>
</dbReference>
<evidence type="ECO:0000256" key="1">
    <source>
        <dbReference type="ARBA" id="ARBA00004651"/>
    </source>
</evidence>
<dbReference type="SUPFAM" id="SSF103473">
    <property type="entry name" value="MFS general substrate transporter"/>
    <property type="match status" value="1"/>
</dbReference>
<dbReference type="PRINTS" id="PR00171">
    <property type="entry name" value="SUGRTRNSPORT"/>
</dbReference>
<keyword evidence="12" id="KW-1185">Reference proteome</keyword>
<keyword evidence="4" id="KW-1003">Cell membrane</keyword>
<dbReference type="PROSITE" id="PS00216">
    <property type="entry name" value="SUGAR_TRANSPORT_1"/>
    <property type="match status" value="2"/>
</dbReference>
<dbReference type="PANTHER" id="PTHR48020:SF12">
    <property type="entry name" value="PROTON MYO-INOSITOL COTRANSPORTER"/>
    <property type="match status" value="1"/>
</dbReference>
<dbReference type="Pfam" id="PF00083">
    <property type="entry name" value="Sugar_tr"/>
    <property type="match status" value="1"/>
</dbReference>
<feature type="transmembrane region" description="Helical" evidence="9">
    <location>
        <begin position="420"/>
        <end position="441"/>
    </location>
</feature>
<feature type="transmembrane region" description="Helical" evidence="9">
    <location>
        <begin position="393"/>
        <end position="414"/>
    </location>
</feature>
<feature type="transmembrane region" description="Helical" evidence="9">
    <location>
        <begin position="138"/>
        <end position="160"/>
    </location>
</feature>
<evidence type="ECO:0000313" key="12">
    <source>
        <dbReference type="Proteomes" id="UP000616346"/>
    </source>
</evidence>
<evidence type="ECO:0000256" key="9">
    <source>
        <dbReference type="SAM" id="Phobius"/>
    </source>
</evidence>
<keyword evidence="3 8" id="KW-0813">Transport</keyword>
<dbReference type="EMBL" id="JACSPQ010000001">
    <property type="protein sequence ID" value="MBD8001470.1"/>
    <property type="molecule type" value="Genomic_DNA"/>
</dbReference>
<dbReference type="CDD" id="cd17359">
    <property type="entry name" value="MFS_XylE_like"/>
    <property type="match status" value="1"/>
</dbReference>
<dbReference type="InterPro" id="IPR050814">
    <property type="entry name" value="Myo-inositol_Transporter"/>
</dbReference>
<feature type="transmembrane region" description="Helical" evidence="9">
    <location>
        <begin position="7"/>
        <end position="28"/>
    </location>
</feature>
<feature type="transmembrane region" description="Helical" evidence="9">
    <location>
        <begin position="80"/>
        <end position="99"/>
    </location>
</feature>
<feature type="transmembrane region" description="Helical" evidence="9">
    <location>
        <begin position="301"/>
        <end position="323"/>
    </location>
</feature>
<reference evidence="11 12" key="1">
    <citation type="submission" date="2020-08" db="EMBL/GenBank/DDBJ databases">
        <title>A Genomic Blueprint of the Chicken Gut Microbiome.</title>
        <authorList>
            <person name="Gilroy R."/>
            <person name="Ravi A."/>
            <person name="Getino M."/>
            <person name="Pursley I."/>
            <person name="Horton D.L."/>
            <person name="Alikhan N.-F."/>
            <person name="Baker D."/>
            <person name="Gharbi K."/>
            <person name="Hall N."/>
            <person name="Watson M."/>
            <person name="Adriaenssens E.M."/>
            <person name="Foster-Nyarko E."/>
            <person name="Jarju S."/>
            <person name="Secka A."/>
            <person name="Antonio M."/>
            <person name="Oren A."/>
            <person name="Chaudhuri R."/>
            <person name="La Ragione R.M."/>
            <person name="Hildebrand F."/>
            <person name="Pallen M.J."/>
        </authorList>
    </citation>
    <scope>NUCLEOTIDE SEQUENCE [LARGE SCALE GENOMIC DNA]</scope>
    <source>
        <strain evidence="11 12">Sa1YUN3</strain>
    </source>
</reference>
<proteinExistence type="inferred from homology"/>
<dbReference type="InterPro" id="IPR036259">
    <property type="entry name" value="MFS_trans_sf"/>
</dbReference>
<keyword evidence="7 9" id="KW-0472">Membrane</keyword>
<keyword evidence="5 9" id="KW-0812">Transmembrane</keyword>
<evidence type="ECO:0000256" key="4">
    <source>
        <dbReference type="ARBA" id="ARBA00022475"/>
    </source>
</evidence>
<feature type="domain" description="Major facilitator superfamily (MFS) profile" evidence="10">
    <location>
        <begin position="12"/>
        <end position="448"/>
    </location>
</feature>
<dbReference type="PANTHER" id="PTHR48020">
    <property type="entry name" value="PROTON MYO-INOSITOL COTRANSPORTER"/>
    <property type="match status" value="1"/>
</dbReference>
<dbReference type="PROSITE" id="PS00217">
    <property type="entry name" value="SUGAR_TRANSPORT_2"/>
    <property type="match status" value="1"/>
</dbReference>
<evidence type="ECO:0000256" key="8">
    <source>
        <dbReference type="RuleBase" id="RU003346"/>
    </source>
</evidence>
<sequence>MGMYNKRFVYFICLVSAMGGLLFGYDWVVIGGAKPFYELYFGIADKPVMQGLAMSVALLGCLIGAMVAGMMADRYGRKPLLLVSAFIFLSSAYATGAFSEFNWFLVARFLGGIGIGIASGLSPMYIAEVAPASVRGRLVSLNQLTIVLGILGAQIANWQIADPIPDTFTPADICMSWNGQMGWRWMFWGAAFPAAAFLILACFIPESPRWLAMNGKVNIAREVLNHIGGGTYADEELSRMTQTAGDKQEKGGLKLLFSRPFRRVLTLGVIVAVFQQWCGTNVIFNYAQEIFQSAGYSLGDVLFNIVVTGIANVVFTVVAIYTVDRLGRRSLMLLGAGGLGGIYLILGTCYFFQVSGFFMVVLVVLAIACYAMSLGPITWVLLTEIFPNRVRAVAMATATFALWLGSFTLTYTFPLLNHALGSYGTFWIYSAICVAGFVYFLRTLPETKGKSLENLEEILVGNQKN</sequence>
<dbReference type="PROSITE" id="PS50850">
    <property type="entry name" value="MFS"/>
    <property type="match status" value="1"/>
</dbReference>
<feature type="transmembrane region" description="Helical" evidence="9">
    <location>
        <begin position="264"/>
        <end position="286"/>
    </location>
</feature>
<dbReference type="InterPro" id="IPR003663">
    <property type="entry name" value="Sugar/inositol_transpt"/>
</dbReference>
<feature type="transmembrane region" description="Helical" evidence="9">
    <location>
        <begin position="48"/>
        <end position="68"/>
    </location>
</feature>
<name>A0ABR8V9P3_9BACT</name>
<dbReference type="Gene3D" id="1.20.1250.20">
    <property type="entry name" value="MFS general substrate transporter like domains"/>
    <property type="match status" value="1"/>
</dbReference>
<feature type="transmembrane region" description="Helical" evidence="9">
    <location>
        <begin position="359"/>
        <end position="381"/>
    </location>
</feature>
<dbReference type="InterPro" id="IPR005829">
    <property type="entry name" value="Sugar_transporter_CS"/>
</dbReference>
<evidence type="ECO:0000259" key="10">
    <source>
        <dbReference type="PROSITE" id="PS50850"/>
    </source>
</evidence>
<feature type="transmembrane region" description="Helical" evidence="9">
    <location>
        <begin position="185"/>
        <end position="204"/>
    </location>
</feature>
<evidence type="ECO:0000313" key="11">
    <source>
        <dbReference type="EMBL" id="MBD8001470.1"/>
    </source>
</evidence>
<dbReference type="InterPro" id="IPR047984">
    <property type="entry name" value="XylE-like"/>
</dbReference>
<protein>
    <submittedName>
        <fullName evidence="11">Sugar porter family MFS transporter</fullName>
    </submittedName>
</protein>
<evidence type="ECO:0000256" key="7">
    <source>
        <dbReference type="ARBA" id="ARBA00023136"/>
    </source>
</evidence>
<gene>
    <name evidence="11" type="ORF">H9626_04460</name>
</gene>
<dbReference type="Proteomes" id="UP000616346">
    <property type="component" value="Unassembled WGS sequence"/>
</dbReference>
<feature type="transmembrane region" description="Helical" evidence="9">
    <location>
        <begin position="330"/>
        <end position="353"/>
    </location>
</feature>
<comment type="subcellular location">
    <subcellularLocation>
        <location evidence="1">Cell membrane</location>
        <topology evidence="1">Multi-pass membrane protein</topology>
    </subcellularLocation>
</comment>
<dbReference type="NCBIfam" id="TIGR00879">
    <property type="entry name" value="SP"/>
    <property type="match status" value="1"/>
</dbReference>
<evidence type="ECO:0000256" key="3">
    <source>
        <dbReference type="ARBA" id="ARBA00022448"/>
    </source>
</evidence>
<keyword evidence="6 9" id="KW-1133">Transmembrane helix</keyword>
<accession>A0ABR8V9P3</accession>